<evidence type="ECO:0000256" key="3">
    <source>
        <dbReference type="ARBA" id="ARBA00022614"/>
    </source>
</evidence>
<proteinExistence type="predicted"/>
<accession>A0A836KDM9</accession>
<feature type="compositionally biased region" description="Polar residues" evidence="5">
    <location>
        <begin position="18"/>
        <end position="34"/>
    </location>
</feature>
<dbReference type="PANTHER" id="PTHR22710">
    <property type="entry name" value="X-RAY RADIATION RESISTANCE ASSOCIATED PROTEIN 1 XRRA1"/>
    <property type="match status" value="1"/>
</dbReference>
<dbReference type="RefSeq" id="XP_067060267.1">
    <property type="nucleotide sequence ID" value="XM_067204715.1"/>
</dbReference>
<evidence type="ECO:0000313" key="6">
    <source>
        <dbReference type="EMBL" id="KAG5470001.1"/>
    </source>
</evidence>
<feature type="compositionally biased region" description="Pro residues" evidence="5">
    <location>
        <begin position="610"/>
        <end position="626"/>
    </location>
</feature>
<evidence type="ECO:0008006" key="8">
    <source>
        <dbReference type="Google" id="ProtNLM"/>
    </source>
</evidence>
<keyword evidence="2" id="KW-0963">Cytoplasm</keyword>
<dbReference type="SMART" id="SM00369">
    <property type="entry name" value="LRR_TYP"/>
    <property type="match status" value="4"/>
</dbReference>
<keyword evidence="7" id="KW-1185">Reference proteome</keyword>
<sequence>MDPSMQVGAQAVAPTNLDRLQSASSSAPANSGLTRNPAPKGGMEQAAERLQPAATATAIPVARVAACPSSGVLRIDDDMRSAFGSSLLPPHLLVHPQGFRILKNASVLERNMRTYFRLPQPPNAATRKERRRLHRTLQRIKGEEAQQKALLVGNDDGVVLDGFLLLCACKVEDPEEVTQVVLQSSQLSSSIAEDLQYFTHLTSLDLSDNCLRLGHVLPFPGLEVVHLVCNNITSLAELLQSSSSSLATIAALDLAYNRIPPSHLGYLRAFSTLQQLDLSHNRLRALPMDLSGLAHLTHFALESNELSSPGVFYALGTMPALVEVNLSRNRLSCVPPLDAGSRGGDSDPPRTPFPSLQVMTLTANRFQHIEALRPLAALHRTLRCVAVGENPLLDRQPHRKAELQHALDEAVVDAYNATLLPPQTERIGSAVRPETMGTWHRQTWARYIPQPLGEEDTADTDVMEATAVGASSWCHTTASIPSAVASTTIEVLEPGCPVSQSRHHREGVSPLLLTAEEYLRRCRILVQTPRAAPSLLPAQPSRYFYSVSFRQSEQGARDATPLVTLPPYSEFMDIYRVLGRRRGGSQDRGRGGGVGRSYATRTAPAHRMPPRPPSRLPILHHPPTPPRTEGLASSHQVSDDEGEAESAQDGKCFFLTSLDSGVVGGAAVLSRRNAPEDRRATAASPPAATHPVLAEKLASASADTAGKAPPRTHLPRSVVSPATVNVRTAISELRAMLRKPLPYLPYGASRAKRTAG</sequence>
<reference evidence="7" key="2">
    <citation type="journal article" date="2021" name="Sci. Data">
        <title>Chromosome-scale genome sequencing, assembly and annotation of six genomes from subfamily Leishmaniinae.</title>
        <authorList>
            <person name="Almutairi H."/>
            <person name="Urbaniak M.D."/>
            <person name="Bates M.D."/>
            <person name="Jariyapan N."/>
            <person name="Kwakye-Nuako G."/>
            <person name="Thomaz Soccol V."/>
            <person name="Al-Salem W.S."/>
            <person name="Dillon R.J."/>
            <person name="Bates P.A."/>
            <person name="Gatherer D."/>
        </authorList>
    </citation>
    <scope>NUCLEOTIDE SEQUENCE [LARGE SCALE GENOMIC DNA]</scope>
</reference>
<evidence type="ECO:0000313" key="7">
    <source>
        <dbReference type="Proteomes" id="UP000674143"/>
    </source>
</evidence>
<evidence type="ECO:0000256" key="1">
    <source>
        <dbReference type="ARBA" id="ARBA00004496"/>
    </source>
</evidence>
<dbReference type="EMBL" id="JAFHLR010000032">
    <property type="protein sequence ID" value="KAG5470001.1"/>
    <property type="molecule type" value="Genomic_DNA"/>
</dbReference>
<dbReference type="InterPro" id="IPR003591">
    <property type="entry name" value="Leu-rich_rpt_typical-subtyp"/>
</dbReference>
<dbReference type="AlphaFoldDB" id="A0A836KDM9"/>
<protein>
    <recommendedName>
        <fullName evidence="8">Leucine-rich repeat protein</fullName>
    </recommendedName>
</protein>
<dbReference type="SUPFAM" id="SSF52047">
    <property type="entry name" value="RNI-like"/>
    <property type="match status" value="1"/>
</dbReference>
<comment type="caution">
    <text evidence="6">The sequence shown here is derived from an EMBL/GenBank/DDBJ whole genome shotgun (WGS) entry which is preliminary data.</text>
</comment>
<evidence type="ECO:0000256" key="4">
    <source>
        <dbReference type="ARBA" id="ARBA00022737"/>
    </source>
</evidence>
<evidence type="ECO:0000256" key="2">
    <source>
        <dbReference type="ARBA" id="ARBA00022490"/>
    </source>
</evidence>
<dbReference type="Pfam" id="PF00560">
    <property type="entry name" value="LRR_1"/>
    <property type="match status" value="1"/>
</dbReference>
<feature type="region of interest" description="Disordered" evidence="5">
    <location>
        <begin position="671"/>
        <end position="692"/>
    </location>
</feature>
<dbReference type="Proteomes" id="UP000674143">
    <property type="component" value="Unassembled WGS sequence"/>
</dbReference>
<comment type="subcellular location">
    <subcellularLocation>
        <location evidence="1">Cytoplasm</location>
    </subcellularLocation>
</comment>
<dbReference type="GO" id="GO:0005737">
    <property type="term" value="C:cytoplasm"/>
    <property type="evidence" value="ECO:0007669"/>
    <property type="project" value="UniProtKB-SubCell"/>
</dbReference>
<dbReference type="GO" id="GO:0005634">
    <property type="term" value="C:nucleus"/>
    <property type="evidence" value="ECO:0007669"/>
    <property type="project" value="TreeGrafter"/>
</dbReference>
<keyword evidence="3" id="KW-0433">Leucine-rich repeat</keyword>
<keyword evidence="4" id="KW-0677">Repeat</keyword>
<dbReference type="PROSITE" id="PS51450">
    <property type="entry name" value="LRR"/>
    <property type="match status" value="1"/>
</dbReference>
<dbReference type="InterPro" id="IPR001611">
    <property type="entry name" value="Leu-rich_rpt"/>
</dbReference>
<dbReference type="KEGG" id="loi:92358649"/>
<dbReference type="PANTHER" id="PTHR22710:SF2">
    <property type="entry name" value="X-RAY RADIATION RESISTANCE-ASSOCIATED PROTEIN 1"/>
    <property type="match status" value="1"/>
</dbReference>
<feature type="region of interest" description="Disordered" evidence="5">
    <location>
        <begin position="1"/>
        <end position="51"/>
    </location>
</feature>
<gene>
    <name evidence="6" type="ORF">LSCM4_02689</name>
</gene>
<dbReference type="GeneID" id="92358649"/>
<organism evidence="6 7">
    <name type="scientific">Leishmania orientalis</name>
    <dbReference type="NCBI Taxonomy" id="2249476"/>
    <lineage>
        <taxon>Eukaryota</taxon>
        <taxon>Discoba</taxon>
        <taxon>Euglenozoa</taxon>
        <taxon>Kinetoplastea</taxon>
        <taxon>Metakinetoplastina</taxon>
        <taxon>Trypanosomatida</taxon>
        <taxon>Trypanosomatidae</taxon>
        <taxon>Leishmaniinae</taxon>
        <taxon>Leishmania</taxon>
    </lineage>
</organism>
<dbReference type="Pfam" id="PF13516">
    <property type="entry name" value="LRR_6"/>
    <property type="match status" value="1"/>
</dbReference>
<feature type="region of interest" description="Disordered" evidence="5">
    <location>
        <begin position="582"/>
        <end position="646"/>
    </location>
</feature>
<reference evidence="7" key="1">
    <citation type="journal article" date="2021" name="Microbiol. Resour. Announc.">
        <title>LGAAP: Leishmaniinae Genome Assembly and Annotation Pipeline.</title>
        <authorList>
            <person name="Almutairi H."/>
            <person name="Urbaniak M.D."/>
            <person name="Bates M.D."/>
            <person name="Jariyapan N."/>
            <person name="Kwakye-Nuako G."/>
            <person name="Thomaz-Soccol V."/>
            <person name="Al-Salem W.S."/>
            <person name="Dillon R.J."/>
            <person name="Bates P.A."/>
            <person name="Gatherer D."/>
        </authorList>
    </citation>
    <scope>NUCLEOTIDE SEQUENCE [LARGE SCALE GENOMIC DNA]</scope>
</reference>
<name>A0A836KDM9_9TRYP</name>
<evidence type="ECO:0000256" key="5">
    <source>
        <dbReference type="SAM" id="MobiDB-lite"/>
    </source>
</evidence>
<dbReference type="InterPro" id="IPR032675">
    <property type="entry name" value="LRR_dom_sf"/>
</dbReference>
<dbReference type="Gene3D" id="3.80.10.10">
    <property type="entry name" value="Ribonuclease Inhibitor"/>
    <property type="match status" value="1"/>
</dbReference>